<protein>
    <submittedName>
        <fullName evidence="1">Uncharacterized protein</fullName>
    </submittedName>
</protein>
<dbReference type="EMBL" id="VTAV01000035">
    <property type="protein sequence ID" value="TYR30795.1"/>
    <property type="molecule type" value="Genomic_DNA"/>
</dbReference>
<dbReference type="RefSeq" id="WP_148921353.1">
    <property type="nucleotide sequence ID" value="NZ_VTAV01000035.1"/>
</dbReference>
<evidence type="ECO:0000313" key="1">
    <source>
        <dbReference type="EMBL" id="TYR30795.1"/>
    </source>
</evidence>
<sequence>MIDGTKYIEIVKLFFSFLITEFGFILSKETENGNAFYDVEYRDTERAVSISYENIEDYLQVIVFELKNGKLPDYDDKTHTLHLNDLNKRILSGIERNEIERNNEDFNKFDVNGELERKLLKSAKELRLALKHWNKV</sequence>
<evidence type="ECO:0000313" key="2">
    <source>
        <dbReference type="Proteomes" id="UP000322362"/>
    </source>
</evidence>
<proteinExistence type="predicted"/>
<gene>
    <name evidence="1" type="ORF">FXV77_21765</name>
</gene>
<dbReference type="Proteomes" id="UP000322362">
    <property type="component" value="Unassembled WGS sequence"/>
</dbReference>
<organism evidence="1 2">
    <name type="scientific">Sphingobacterium phlebotomi</name>
    <dbReference type="NCBI Taxonomy" id="2605433"/>
    <lineage>
        <taxon>Bacteria</taxon>
        <taxon>Pseudomonadati</taxon>
        <taxon>Bacteroidota</taxon>
        <taxon>Sphingobacteriia</taxon>
        <taxon>Sphingobacteriales</taxon>
        <taxon>Sphingobacteriaceae</taxon>
        <taxon>Sphingobacterium</taxon>
    </lineage>
</organism>
<accession>A0A5D4GU43</accession>
<keyword evidence="2" id="KW-1185">Reference proteome</keyword>
<comment type="caution">
    <text evidence="1">The sequence shown here is derived from an EMBL/GenBank/DDBJ whole genome shotgun (WGS) entry which is preliminary data.</text>
</comment>
<name>A0A5D4GU43_9SPHI</name>
<reference evidence="1 2" key="1">
    <citation type="submission" date="2019-08" db="EMBL/GenBank/DDBJ databases">
        <title>Phlebobacter frassis gen. nov. sp. nov., a new member of family Sphingobacteriaceae isolated from sand fly rearing media.</title>
        <authorList>
            <person name="Kakumanu M.L."/>
            <person name="Marayati B.F."/>
            <person name="Wada-Katsumata A."/>
            <person name="Wasserberg G."/>
            <person name="Schal C."/>
            <person name="Apperson C.S."/>
            <person name="Ponnusamy L."/>
        </authorList>
    </citation>
    <scope>NUCLEOTIDE SEQUENCE [LARGE SCALE GENOMIC DNA]</scope>
    <source>
        <strain evidence="1 2">SSI9</strain>
    </source>
</reference>
<dbReference type="AlphaFoldDB" id="A0A5D4GU43"/>